<accession>A0A2Y9BHM2</accession>
<dbReference type="OrthoDB" id="10012972at2"/>
<dbReference type="RefSeq" id="WP_109732764.1">
    <property type="nucleotide sequence ID" value="NZ_BAAACK010000005.1"/>
</dbReference>
<name>A0A2Y9BHM2_9FIRM</name>
<dbReference type="PROSITE" id="PS51257">
    <property type="entry name" value="PROKAR_LIPOPROTEIN"/>
    <property type="match status" value="1"/>
</dbReference>
<proteinExistence type="predicted"/>
<sequence>MQELEKMINIYHTGFTVCLILACIFFAVSCVLFFRFNIRGIIDMKTGRGAKKTIQKMEEINAKTGKLRQDMVSHTPSSLSPEERISYPVTAPNLNVQAEARAQGSTGVHPESVHVGVQSGQITEPLGGDGSQETTLLYQSEETTVLSQNLQAQAAEPEVTLPGPFKIIKETMWVHTDVVL</sequence>
<reference evidence="2 3" key="1">
    <citation type="submission" date="2018-05" db="EMBL/GenBank/DDBJ databases">
        <title>The Hungate 1000. A catalogue of reference genomes from the rumen microbiome.</title>
        <authorList>
            <person name="Kelly W."/>
        </authorList>
    </citation>
    <scope>NUCLEOTIDE SEQUENCE [LARGE SCALE GENOMIC DNA]</scope>
    <source>
        <strain evidence="2 3">NLAE-zl-C242</strain>
    </source>
</reference>
<dbReference type="AlphaFoldDB" id="A0A2Y9BHM2"/>
<evidence type="ECO:0000313" key="2">
    <source>
        <dbReference type="EMBL" id="PWJ23575.1"/>
    </source>
</evidence>
<dbReference type="Proteomes" id="UP000245845">
    <property type="component" value="Unassembled WGS sequence"/>
</dbReference>
<gene>
    <name evidence="2" type="ORF">A8806_1138</name>
</gene>
<dbReference type="EMBL" id="QGDL01000013">
    <property type="protein sequence ID" value="PWJ23575.1"/>
    <property type="molecule type" value="Genomic_DNA"/>
</dbReference>
<comment type="caution">
    <text evidence="2">The sequence shown here is derived from an EMBL/GenBank/DDBJ whole genome shotgun (WGS) entry which is preliminary data.</text>
</comment>
<evidence type="ECO:0000256" key="1">
    <source>
        <dbReference type="SAM" id="Phobius"/>
    </source>
</evidence>
<organism evidence="2 3">
    <name type="scientific">Faecalicatena orotica</name>
    <dbReference type="NCBI Taxonomy" id="1544"/>
    <lineage>
        <taxon>Bacteria</taxon>
        <taxon>Bacillati</taxon>
        <taxon>Bacillota</taxon>
        <taxon>Clostridia</taxon>
        <taxon>Lachnospirales</taxon>
        <taxon>Lachnospiraceae</taxon>
        <taxon>Faecalicatena</taxon>
    </lineage>
</organism>
<evidence type="ECO:0000313" key="3">
    <source>
        <dbReference type="Proteomes" id="UP000245845"/>
    </source>
</evidence>
<keyword evidence="1" id="KW-1133">Transmembrane helix</keyword>
<keyword evidence="1" id="KW-0472">Membrane</keyword>
<keyword evidence="3" id="KW-1185">Reference proteome</keyword>
<keyword evidence="1" id="KW-0812">Transmembrane</keyword>
<feature type="transmembrane region" description="Helical" evidence="1">
    <location>
        <begin position="12"/>
        <end position="34"/>
    </location>
</feature>
<protein>
    <submittedName>
        <fullName evidence="2">Uncharacterized protein</fullName>
    </submittedName>
</protein>